<reference evidence="1 2" key="1">
    <citation type="submission" date="2013-03" db="EMBL/GenBank/DDBJ databases">
        <title>The Genome Sequence of Enterococcus saccharolyticus ATCC_43076 (Illumina only assembly).</title>
        <authorList>
            <consortium name="The Broad Institute Genomics Platform"/>
            <consortium name="The Broad Institute Genome Sequencing Center for Infectious Disease"/>
            <person name="Earl A."/>
            <person name="Russ C."/>
            <person name="Gilmore M."/>
            <person name="Surin D."/>
            <person name="Walker B."/>
            <person name="Young S."/>
            <person name="Zeng Q."/>
            <person name="Gargeya S."/>
            <person name="Fitzgerald M."/>
            <person name="Haas B."/>
            <person name="Abouelleil A."/>
            <person name="Allen A.W."/>
            <person name="Alvarado L."/>
            <person name="Arachchi H.M."/>
            <person name="Berlin A.M."/>
            <person name="Chapman S.B."/>
            <person name="Gainer-Dewar J."/>
            <person name="Goldberg J."/>
            <person name="Griggs A."/>
            <person name="Gujja S."/>
            <person name="Hansen M."/>
            <person name="Howarth C."/>
            <person name="Imamovic A."/>
            <person name="Ireland A."/>
            <person name="Larimer J."/>
            <person name="McCowan C."/>
            <person name="Murphy C."/>
            <person name="Pearson M."/>
            <person name="Poon T.W."/>
            <person name="Priest M."/>
            <person name="Roberts A."/>
            <person name="Saif S."/>
            <person name="Shea T."/>
            <person name="Sisk P."/>
            <person name="Sykes S."/>
            <person name="Wortman J."/>
            <person name="Nusbaum C."/>
            <person name="Birren B."/>
        </authorList>
    </citation>
    <scope>NUCLEOTIDE SEQUENCE [LARGE SCALE GENOMIC DNA]</scope>
    <source>
        <strain evidence="1 2">ATCC 43076</strain>
    </source>
</reference>
<evidence type="ECO:0000313" key="1">
    <source>
        <dbReference type="EMBL" id="EOT27946.1"/>
    </source>
</evidence>
<dbReference type="eggNOG" id="ENOG5033EP8">
    <property type="taxonomic scope" value="Bacteria"/>
</dbReference>
<dbReference type="HOGENOM" id="CLU_185954_1_0_9"/>
<sequence length="66" mass="7840">MKFICLGCDEKEEVPRDVVEFLDGMDVDHDPFNPPQFTCKKCGEEMYPEYYKNEFGYEFHISDVHP</sequence>
<protein>
    <submittedName>
        <fullName evidence="1">Uncharacterized protein</fullName>
    </submittedName>
</protein>
<gene>
    <name evidence="1" type="ORF">OMQ_01860</name>
</gene>
<organism evidence="1 2">
    <name type="scientific">Enterococcus saccharolyticus subsp. saccharolyticus ATCC 43076</name>
    <dbReference type="NCBI Taxonomy" id="1139996"/>
    <lineage>
        <taxon>Bacteria</taxon>
        <taxon>Bacillati</taxon>
        <taxon>Bacillota</taxon>
        <taxon>Bacilli</taxon>
        <taxon>Lactobacillales</taxon>
        <taxon>Enterococcaceae</taxon>
        <taxon>Enterococcus</taxon>
    </lineage>
</organism>
<evidence type="ECO:0000313" key="2">
    <source>
        <dbReference type="Proteomes" id="UP000014136"/>
    </source>
</evidence>
<dbReference type="STRING" id="41997.RV16_GL001148"/>
<keyword evidence="2" id="KW-1185">Reference proteome</keyword>
<dbReference type="Proteomes" id="UP000014136">
    <property type="component" value="Unassembled WGS sequence"/>
</dbReference>
<name>S0N7X7_9ENTE</name>
<dbReference type="RefSeq" id="WP_016175630.1">
    <property type="nucleotide sequence ID" value="NZ_KE136389.1"/>
</dbReference>
<dbReference type="AlphaFoldDB" id="S0N7X7"/>
<proteinExistence type="predicted"/>
<dbReference type="OrthoDB" id="1808986at2"/>
<comment type="caution">
    <text evidence="1">The sequence shown here is derived from an EMBL/GenBank/DDBJ whole genome shotgun (WGS) entry which is preliminary data.</text>
</comment>
<accession>S0N7X7</accession>
<dbReference type="PATRIC" id="fig|1139996.3.peg.1832"/>
<dbReference type="EMBL" id="AHYT01000009">
    <property type="protein sequence ID" value="EOT27946.1"/>
    <property type="molecule type" value="Genomic_DNA"/>
</dbReference>